<keyword evidence="1" id="KW-0812">Transmembrane</keyword>
<feature type="transmembrane region" description="Helical" evidence="1">
    <location>
        <begin position="76"/>
        <end position="93"/>
    </location>
</feature>
<feature type="transmembrane region" description="Helical" evidence="1">
    <location>
        <begin position="52"/>
        <end position="71"/>
    </location>
</feature>
<evidence type="ECO:0000313" key="2">
    <source>
        <dbReference type="EMBL" id="TYP71532.1"/>
    </source>
</evidence>
<dbReference type="Proteomes" id="UP000324376">
    <property type="component" value="Unassembled WGS sequence"/>
</dbReference>
<dbReference type="AlphaFoldDB" id="A0A5S5BZ98"/>
<comment type="caution">
    <text evidence="2">The sequence shown here is derived from an EMBL/GenBank/DDBJ whole genome shotgun (WGS) entry which is preliminary data.</text>
</comment>
<evidence type="ECO:0000256" key="1">
    <source>
        <dbReference type="SAM" id="Phobius"/>
    </source>
</evidence>
<proteinExistence type="predicted"/>
<organism evidence="2 3">
    <name type="scientific">Aquimarina intermedia</name>
    <dbReference type="NCBI Taxonomy" id="350814"/>
    <lineage>
        <taxon>Bacteria</taxon>
        <taxon>Pseudomonadati</taxon>
        <taxon>Bacteroidota</taxon>
        <taxon>Flavobacteriia</taxon>
        <taxon>Flavobacteriales</taxon>
        <taxon>Flavobacteriaceae</taxon>
        <taxon>Aquimarina</taxon>
    </lineage>
</organism>
<sequence>MILHGSDNQKNSQIKSIIASIVVVFSALVIFIDKITDFGITNSYGYRNVGTFIWMVGQSLSPILLCLGFLLKPYRFSYAFPIYVFFIQLYWVFDHTMKADDPLLHFYAVGFTISIFLIAAIILFTIQSIRTENEILLKNIRKATRFIVVEVRKKWVPTEKNKEYTEDLVRFNESLETLD</sequence>
<keyword evidence="1" id="KW-0472">Membrane</keyword>
<feature type="transmembrane region" description="Helical" evidence="1">
    <location>
        <begin position="105"/>
        <end position="126"/>
    </location>
</feature>
<reference evidence="2 3" key="1">
    <citation type="submission" date="2019-07" db="EMBL/GenBank/DDBJ databases">
        <title>Genomic Encyclopedia of Archaeal and Bacterial Type Strains, Phase II (KMG-II): from individual species to whole genera.</title>
        <authorList>
            <person name="Goeker M."/>
        </authorList>
    </citation>
    <scope>NUCLEOTIDE SEQUENCE [LARGE SCALE GENOMIC DNA]</scope>
    <source>
        <strain evidence="2 3">DSM 17527</strain>
    </source>
</reference>
<protein>
    <submittedName>
        <fullName evidence="2">Uncharacterized protein</fullName>
    </submittedName>
</protein>
<evidence type="ECO:0000313" key="3">
    <source>
        <dbReference type="Proteomes" id="UP000324376"/>
    </source>
</evidence>
<keyword evidence="3" id="KW-1185">Reference proteome</keyword>
<dbReference type="EMBL" id="VNHU01000009">
    <property type="protein sequence ID" value="TYP71532.1"/>
    <property type="molecule type" value="Genomic_DNA"/>
</dbReference>
<gene>
    <name evidence="2" type="ORF">BD809_109114</name>
</gene>
<name>A0A5S5BZ98_9FLAO</name>
<feature type="transmembrane region" description="Helical" evidence="1">
    <location>
        <begin position="12"/>
        <end position="32"/>
    </location>
</feature>
<accession>A0A5S5BZ98</accession>
<keyword evidence="1" id="KW-1133">Transmembrane helix</keyword>